<protein>
    <submittedName>
        <fullName evidence="2">Cupin domain-containing protein</fullName>
    </submittedName>
</protein>
<dbReference type="SUPFAM" id="SSF51182">
    <property type="entry name" value="RmlC-like cupins"/>
    <property type="match status" value="1"/>
</dbReference>
<organism evidence="2 3">
    <name type="scientific">Luteimonas salinisoli</name>
    <dbReference type="NCBI Taxonomy" id="2752307"/>
    <lineage>
        <taxon>Bacteria</taxon>
        <taxon>Pseudomonadati</taxon>
        <taxon>Pseudomonadota</taxon>
        <taxon>Gammaproteobacteria</taxon>
        <taxon>Lysobacterales</taxon>
        <taxon>Lysobacteraceae</taxon>
        <taxon>Luteimonas</taxon>
    </lineage>
</organism>
<dbReference type="InterPro" id="IPR011051">
    <property type="entry name" value="RmlC_Cupin_sf"/>
</dbReference>
<dbReference type="Pfam" id="PF06172">
    <property type="entry name" value="Cupin_5"/>
    <property type="match status" value="1"/>
</dbReference>
<proteinExistence type="predicted"/>
<evidence type="ECO:0000259" key="1">
    <source>
        <dbReference type="Pfam" id="PF06172"/>
    </source>
</evidence>
<dbReference type="Gene3D" id="2.60.120.10">
    <property type="entry name" value="Jelly Rolls"/>
    <property type="match status" value="1"/>
</dbReference>
<sequence>MCGPSRFRSGPGCQAAVIASAVDTAELIRSLGLQPHPEGGHYRRVYTSAAGAGDPQGGRPALSAIRYLLAAGQRSLWHRIDAEEVWHWHGGDALELLRFDPAGAGLLRQRLGAGAGMRRVAVVPAGIWQAARPLGRYALALCTVSPGFAWAGFELAGEGHPVSGELRRLDAFH</sequence>
<gene>
    <name evidence="2" type="ORF">H0E84_08065</name>
</gene>
<accession>A0A853JCL1</accession>
<dbReference type="CDD" id="cd06121">
    <property type="entry name" value="cupin_YML079wp"/>
    <property type="match status" value="1"/>
</dbReference>
<dbReference type="AlphaFoldDB" id="A0A853JCL1"/>
<dbReference type="InterPro" id="IPR014710">
    <property type="entry name" value="RmlC-like_jellyroll"/>
</dbReference>
<evidence type="ECO:0000313" key="3">
    <source>
        <dbReference type="Proteomes" id="UP000578091"/>
    </source>
</evidence>
<dbReference type="InterPro" id="IPR009327">
    <property type="entry name" value="Cupin_DUF985"/>
</dbReference>
<reference evidence="2 3" key="1">
    <citation type="submission" date="2020-07" db="EMBL/GenBank/DDBJ databases">
        <title>Luteimonas sp. SJ-92.</title>
        <authorList>
            <person name="Huang X.-X."/>
            <person name="Xu L."/>
            <person name="Sun J.-Q."/>
        </authorList>
    </citation>
    <scope>NUCLEOTIDE SEQUENCE [LARGE SCALE GENOMIC DNA]</scope>
    <source>
        <strain evidence="2 3">SJ-92</strain>
    </source>
</reference>
<evidence type="ECO:0000313" key="2">
    <source>
        <dbReference type="EMBL" id="NZA26338.1"/>
    </source>
</evidence>
<feature type="domain" description="DUF985" evidence="1">
    <location>
        <begin position="26"/>
        <end position="156"/>
    </location>
</feature>
<comment type="caution">
    <text evidence="2">The sequence shown here is derived from an EMBL/GenBank/DDBJ whole genome shotgun (WGS) entry which is preliminary data.</text>
</comment>
<keyword evidence="3" id="KW-1185">Reference proteome</keyword>
<dbReference type="PANTHER" id="PTHR33387">
    <property type="entry name" value="RMLC-LIKE JELLY ROLL FOLD PROTEIN"/>
    <property type="match status" value="1"/>
</dbReference>
<dbReference type="EMBL" id="JACCKA010000051">
    <property type="protein sequence ID" value="NZA26338.1"/>
    <property type="molecule type" value="Genomic_DNA"/>
</dbReference>
<dbReference type="Proteomes" id="UP000578091">
    <property type="component" value="Unassembled WGS sequence"/>
</dbReference>
<dbReference type="InterPro" id="IPR039935">
    <property type="entry name" value="YML079W-like"/>
</dbReference>
<name>A0A853JCL1_9GAMM</name>
<dbReference type="PANTHER" id="PTHR33387:SF3">
    <property type="entry name" value="DUF985 DOMAIN-CONTAINING PROTEIN"/>
    <property type="match status" value="1"/>
</dbReference>